<comment type="caution">
    <text evidence="1">The sequence shown here is derived from an EMBL/GenBank/DDBJ whole genome shotgun (WGS) entry which is preliminary data.</text>
</comment>
<reference evidence="1 2" key="1">
    <citation type="journal article" date="2021" name="Elife">
        <title>Chloroplast acquisition without the gene transfer in kleptoplastic sea slugs, Plakobranchus ocellatus.</title>
        <authorList>
            <person name="Maeda T."/>
            <person name="Takahashi S."/>
            <person name="Yoshida T."/>
            <person name="Shimamura S."/>
            <person name="Takaki Y."/>
            <person name="Nagai Y."/>
            <person name="Toyoda A."/>
            <person name="Suzuki Y."/>
            <person name="Arimoto A."/>
            <person name="Ishii H."/>
            <person name="Satoh N."/>
            <person name="Nishiyama T."/>
            <person name="Hasebe M."/>
            <person name="Maruyama T."/>
            <person name="Minagawa J."/>
            <person name="Obokata J."/>
            <person name="Shigenobu S."/>
        </authorList>
    </citation>
    <scope>NUCLEOTIDE SEQUENCE [LARGE SCALE GENOMIC DNA]</scope>
</reference>
<keyword evidence="2" id="KW-1185">Reference proteome</keyword>
<proteinExistence type="predicted"/>
<sequence length="50" mass="5861">TKFFCSCPEGYLCPAKYDDKQDNSRLESDEDHRSYVPKACETIIKRKRTS</sequence>
<gene>
    <name evidence="1" type="ORF">PoB_000921200</name>
</gene>
<accession>A0AAV3YJZ5</accession>
<feature type="non-terminal residue" evidence="1">
    <location>
        <position position="1"/>
    </location>
</feature>
<evidence type="ECO:0000313" key="2">
    <source>
        <dbReference type="Proteomes" id="UP000735302"/>
    </source>
</evidence>
<evidence type="ECO:0000313" key="1">
    <source>
        <dbReference type="EMBL" id="GFN82706.1"/>
    </source>
</evidence>
<dbReference type="AlphaFoldDB" id="A0AAV3YJZ5"/>
<organism evidence="1 2">
    <name type="scientific">Plakobranchus ocellatus</name>
    <dbReference type="NCBI Taxonomy" id="259542"/>
    <lineage>
        <taxon>Eukaryota</taxon>
        <taxon>Metazoa</taxon>
        <taxon>Spiralia</taxon>
        <taxon>Lophotrochozoa</taxon>
        <taxon>Mollusca</taxon>
        <taxon>Gastropoda</taxon>
        <taxon>Heterobranchia</taxon>
        <taxon>Euthyneura</taxon>
        <taxon>Panpulmonata</taxon>
        <taxon>Sacoglossa</taxon>
        <taxon>Placobranchoidea</taxon>
        <taxon>Plakobranchidae</taxon>
        <taxon>Plakobranchus</taxon>
    </lineage>
</organism>
<dbReference type="Proteomes" id="UP000735302">
    <property type="component" value="Unassembled WGS sequence"/>
</dbReference>
<dbReference type="EMBL" id="BLXT01001034">
    <property type="protein sequence ID" value="GFN82706.1"/>
    <property type="molecule type" value="Genomic_DNA"/>
</dbReference>
<name>A0AAV3YJZ5_9GAST</name>
<protein>
    <submittedName>
        <fullName evidence="1">Uncharacterized protein</fullName>
    </submittedName>
</protein>